<evidence type="ECO:0000313" key="2">
    <source>
        <dbReference type="EMBL" id="VYT28562.1"/>
    </source>
</evidence>
<protein>
    <submittedName>
        <fullName evidence="2">Type III restriction enzyme, res subunit</fullName>
    </submittedName>
</protein>
<dbReference type="InterPro" id="IPR027417">
    <property type="entry name" value="P-loop_NTPase"/>
</dbReference>
<dbReference type="InterPro" id="IPR006935">
    <property type="entry name" value="Helicase/UvrB_N"/>
</dbReference>
<dbReference type="RefSeq" id="WP_022239139.1">
    <property type="nucleotide sequence ID" value="NZ_CACRSY010000016.1"/>
</dbReference>
<dbReference type="InterPro" id="IPR050742">
    <property type="entry name" value="Helicase_Restrict-Modif_Enz"/>
</dbReference>
<dbReference type="PANTHER" id="PTHR47396">
    <property type="entry name" value="TYPE I RESTRICTION ENZYME ECOKI R PROTEIN"/>
    <property type="match status" value="1"/>
</dbReference>
<feature type="domain" description="Helicase ATP-binding" evidence="1">
    <location>
        <begin position="25"/>
        <end position="203"/>
    </location>
</feature>
<dbReference type="AlphaFoldDB" id="A0A6N2VI05"/>
<dbReference type="Pfam" id="PF04851">
    <property type="entry name" value="ResIII"/>
    <property type="match status" value="1"/>
</dbReference>
<dbReference type="PANTHER" id="PTHR47396:SF1">
    <property type="entry name" value="ATP-DEPENDENT HELICASE IRC3-RELATED"/>
    <property type="match status" value="1"/>
</dbReference>
<dbReference type="SUPFAM" id="SSF52540">
    <property type="entry name" value="P-loop containing nucleoside triphosphate hydrolases"/>
    <property type="match status" value="1"/>
</dbReference>
<reference evidence="2" key="1">
    <citation type="submission" date="2019-11" db="EMBL/GenBank/DDBJ databases">
        <authorList>
            <person name="Feng L."/>
        </authorList>
    </citation>
    <scope>NUCLEOTIDE SEQUENCE</scope>
    <source>
        <strain evidence="2">BhanseniiLFYP23</strain>
    </source>
</reference>
<gene>
    <name evidence="2" type="ORF">BHLFYP23_01034</name>
</gene>
<evidence type="ECO:0000259" key="1">
    <source>
        <dbReference type="PROSITE" id="PS51192"/>
    </source>
</evidence>
<dbReference type="InterPro" id="IPR014001">
    <property type="entry name" value="Helicase_ATP-bd"/>
</dbReference>
<dbReference type="EMBL" id="CACRSY010000016">
    <property type="protein sequence ID" value="VYT28562.1"/>
    <property type="molecule type" value="Genomic_DNA"/>
</dbReference>
<dbReference type="Gene3D" id="3.40.50.300">
    <property type="entry name" value="P-loop containing nucleotide triphosphate hydrolases"/>
    <property type="match status" value="1"/>
</dbReference>
<dbReference type="GO" id="GO:0016787">
    <property type="term" value="F:hydrolase activity"/>
    <property type="evidence" value="ECO:0007669"/>
    <property type="project" value="InterPro"/>
</dbReference>
<accession>A0A6N2VI05</accession>
<sequence length="319" mass="37075">MNLYDNILSFKGTWRRYQERVLNSSDAYLSDKKIHIVAAPGAGKTTLGIELIRRTQKPCLILSPRIVIREQWLERIKDGFLNERLSPEDILSNDMKNPKLITSITYQTLFCGMTRYAGMTEEEETENQEAMDFSHFELLRTVKEAGIKVICLDECHHLKNEWWKALEDFMKEMGEVTVISLTATPPYDATPVQWERYCNMCGPVDEEITVPELVKENSLCPHQDFVYFNYPTGEEQEKVDFFRQKAAQMMQKLMGDARLKEAVASHKGLEDVQGYLEKLLENPAYLSSLLIYCQEQNIPYARRWLKILNVKELPPMSEK</sequence>
<dbReference type="GO" id="GO:0005829">
    <property type="term" value="C:cytosol"/>
    <property type="evidence" value="ECO:0007669"/>
    <property type="project" value="TreeGrafter"/>
</dbReference>
<organism evidence="2">
    <name type="scientific">Blautia hansenii</name>
    <name type="common">Ruminococcus hansenii</name>
    <dbReference type="NCBI Taxonomy" id="1322"/>
    <lineage>
        <taxon>Bacteria</taxon>
        <taxon>Bacillati</taxon>
        <taxon>Bacillota</taxon>
        <taxon>Clostridia</taxon>
        <taxon>Lachnospirales</taxon>
        <taxon>Lachnospiraceae</taxon>
        <taxon>Blautia</taxon>
    </lineage>
</organism>
<dbReference type="GO" id="GO:0003677">
    <property type="term" value="F:DNA binding"/>
    <property type="evidence" value="ECO:0007669"/>
    <property type="project" value="InterPro"/>
</dbReference>
<dbReference type="PROSITE" id="PS51192">
    <property type="entry name" value="HELICASE_ATP_BIND_1"/>
    <property type="match status" value="1"/>
</dbReference>
<proteinExistence type="predicted"/>
<dbReference type="GO" id="GO:0005524">
    <property type="term" value="F:ATP binding"/>
    <property type="evidence" value="ECO:0007669"/>
    <property type="project" value="InterPro"/>
</dbReference>
<name>A0A6N2VI05_BLAHA</name>
<dbReference type="SMART" id="SM00487">
    <property type="entry name" value="DEXDc"/>
    <property type="match status" value="1"/>
</dbReference>